<dbReference type="PANTHER" id="PTHR42987">
    <property type="entry name" value="PEPTIDASE S49"/>
    <property type="match status" value="1"/>
</dbReference>
<protein>
    <submittedName>
        <fullName evidence="8">S49 family peptidase</fullName>
    </submittedName>
</protein>
<dbReference type="GO" id="GO:0008236">
    <property type="term" value="F:serine-type peptidase activity"/>
    <property type="evidence" value="ECO:0007669"/>
    <property type="project" value="UniProtKB-KW"/>
</dbReference>
<keyword evidence="4" id="KW-0720">Serine protease</keyword>
<dbReference type="InterPro" id="IPR029045">
    <property type="entry name" value="ClpP/crotonase-like_dom_sf"/>
</dbReference>
<keyword evidence="3" id="KW-0378">Hydrolase</keyword>
<dbReference type="CDD" id="cd07023">
    <property type="entry name" value="S49_Sppa_N_C"/>
    <property type="match status" value="1"/>
</dbReference>
<keyword evidence="6" id="KW-0812">Transmembrane</keyword>
<comment type="similarity">
    <text evidence="1">Belongs to the peptidase S49 family.</text>
</comment>
<feature type="domain" description="Peptidase S49" evidence="7">
    <location>
        <begin position="155"/>
        <end position="296"/>
    </location>
</feature>
<keyword evidence="6" id="KW-1133">Transmembrane helix</keyword>
<dbReference type="PANTHER" id="PTHR42987:SF8">
    <property type="entry name" value="PROTEINASE"/>
    <property type="match status" value="1"/>
</dbReference>
<keyword evidence="6" id="KW-0472">Membrane</keyword>
<evidence type="ECO:0000256" key="2">
    <source>
        <dbReference type="ARBA" id="ARBA00022670"/>
    </source>
</evidence>
<dbReference type="Proteomes" id="UP000298049">
    <property type="component" value="Chromosome"/>
</dbReference>
<name>A0A4P7XI99_9ALTE</name>
<evidence type="ECO:0000313" key="8">
    <source>
        <dbReference type="EMBL" id="QCF25597.1"/>
    </source>
</evidence>
<reference evidence="8 9" key="1">
    <citation type="submission" date="2018-07" db="EMBL/GenBank/DDBJ databases">
        <title>Marsedoiliclastica nanhaica gen. nov. sp. nov., a novel marine hydrocarbonoclastic bacterium isolated from an in-situ enriched hydrocarbon-degrading consortium in deep-sea sediment.</title>
        <authorList>
            <person name="Dong C."/>
            <person name="Ma T."/>
            <person name="Liu R."/>
            <person name="Shao Z."/>
        </authorList>
    </citation>
    <scope>NUCLEOTIDE SEQUENCE [LARGE SCALE GENOMIC DNA]</scope>
    <source>
        <strain evidence="9">soil36-7</strain>
    </source>
</reference>
<evidence type="ECO:0000256" key="4">
    <source>
        <dbReference type="ARBA" id="ARBA00022825"/>
    </source>
</evidence>
<dbReference type="AlphaFoldDB" id="A0A4P7XI99"/>
<dbReference type="Gene3D" id="3.90.226.10">
    <property type="entry name" value="2-enoyl-CoA Hydratase, Chain A, domain 1"/>
    <property type="match status" value="1"/>
</dbReference>
<dbReference type="InterPro" id="IPR047272">
    <property type="entry name" value="S49_SppA_C"/>
</dbReference>
<feature type="transmembrane region" description="Helical" evidence="6">
    <location>
        <begin position="54"/>
        <end position="73"/>
    </location>
</feature>
<evidence type="ECO:0000256" key="1">
    <source>
        <dbReference type="ARBA" id="ARBA00008683"/>
    </source>
</evidence>
<sequence length="341" mass="37291">MSEWDRNSSASGWGVPPAKAENVGGSAPGDTREWKLIEKLLMSMQGEQRKTRRWGIFFKSLTFLYLFGILYLATASFNGAAPEVMGDHVAVVDVYGVIADEEEASAENIIDGLRAAFENEEARAVVLRINSPGGSPVQSDFVFMEIMRLREKHPDTPVYAVIGDIGASGAYYIAAAADEIYASRASLVGSIGVVAGGFGFVDAMEKLGVERRLYTAGEHKGFLDPFSPEQPEEVKFWNEVLDNTHALFIERVRQGRGDKLAADASNELFSGLIWTGDQAKNLGLIDGFGSVDSVARDIVGVDEKVDYSRRPSPYEELFSRLGASAGEAMVRTMEQSRLELR</sequence>
<dbReference type="RefSeq" id="WP_136548040.1">
    <property type="nucleotide sequence ID" value="NZ_CP031093.1"/>
</dbReference>
<proteinExistence type="inferred from homology"/>
<evidence type="ECO:0000259" key="7">
    <source>
        <dbReference type="Pfam" id="PF01343"/>
    </source>
</evidence>
<evidence type="ECO:0000313" key="9">
    <source>
        <dbReference type="Proteomes" id="UP000298049"/>
    </source>
</evidence>
<dbReference type="EMBL" id="CP031093">
    <property type="protein sequence ID" value="QCF25597.1"/>
    <property type="molecule type" value="Genomic_DNA"/>
</dbReference>
<dbReference type="SUPFAM" id="SSF52096">
    <property type="entry name" value="ClpP/crotonase"/>
    <property type="match status" value="1"/>
</dbReference>
<evidence type="ECO:0000256" key="5">
    <source>
        <dbReference type="SAM" id="MobiDB-lite"/>
    </source>
</evidence>
<dbReference type="Pfam" id="PF01343">
    <property type="entry name" value="Peptidase_S49"/>
    <property type="match status" value="1"/>
</dbReference>
<accession>A0A4P7XI99</accession>
<gene>
    <name evidence="8" type="ORF">soil367_06510</name>
</gene>
<dbReference type="InterPro" id="IPR002142">
    <property type="entry name" value="Peptidase_S49"/>
</dbReference>
<dbReference type="OrthoDB" id="9764363at2"/>
<feature type="region of interest" description="Disordered" evidence="5">
    <location>
        <begin position="1"/>
        <end position="30"/>
    </location>
</feature>
<organism evidence="8 9">
    <name type="scientific">Hydrocarboniclastica marina</name>
    <dbReference type="NCBI Taxonomy" id="2259620"/>
    <lineage>
        <taxon>Bacteria</taxon>
        <taxon>Pseudomonadati</taxon>
        <taxon>Pseudomonadota</taxon>
        <taxon>Gammaproteobacteria</taxon>
        <taxon>Alteromonadales</taxon>
        <taxon>Alteromonadaceae</taxon>
        <taxon>Hydrocarboniclastica</taxon>
    </lineage>
</organism>
<keyword evidence="2" id="KW-0645">Protease</keyword>
<evidence type="ECO:0000256" key="6">
    <source>
        <dbReference type="SAM" id="Phobius"/>
    </source>
</evidence>
<dbReference type="GO" id="GO:0006508">
    <property type="term" value="P:proteolysis"/>
    <property type="evidence" value="ECO:0007669"/>
    <property type="project" value="UniProtKB-KW"/>
</dbReference>
<keyword evidence="9" id="KW-1185">Reference proteome</keyword>
<dbReference type="KEGG" id="hmi:soil367_06510"/>
<evidence type="ECO:0000256" key="3">
    <source>
        <dbReference type="ARBA" id="ARBA00022801"/>
    </source>
</evidence>